<dbReference type="Pfam" id="PF09928">
    <property type="entry name" value="DUF2160"/>
    <property type="match status" value="1"/>
</dbReference>
<dbReference type="EMBL" id="CP013729">
    <property type="protein sequence ID" value="ALV04824.1"/>
    <property type="molecule type" value="Genomic_DNA"/>
</dbReference>
<gene>
    <name evidence="1" type="ORF">RD2015_321</name>
</gene>
<dbReference type="AlphaFoldDB" id="A0A0U3C7Q9"/>
<organism evidence="1 2">
    <name type="scientific">Roseateles depolymerans</name>
    <dbReference type="NCBI Taxonomy" id="76731"/>
    <lineage>
        <taxon>Bacteria</taxon>
        <taxon>Pseudomonadati</taxon>
        <taxon>Pseudomonadota</taxon>
        <taxon>Betaproteobacteria</taxon>
        <taxon>Burkholderiales</taxon>
        <taxon>Sphaerotilaceae</taxon>
        <taxon>Roseateles</taxon>
    </lineage>
</organism>
<dbReference type="Proteomes" id="UP000060699">
    <property type="component" value="Chromosome"/>
</dbReference>
<sequence>MFDWMVWTLPVAVFFGCVVLMLVGMTIWEIKSPTTLRKGWLPLRTTRGDRLFIGLLMAAYINLAFVGLGEKMMGWFQLEAEPSVWISFVLSMLVLALILRKG</sequence>
<dbReference type="PATRIC" id="fig|76731.3.peg.327"/>
<keyword evidence="2" id="KW-1185">Reference proteome</keyword>
<accession>A0A0U3C7Q9</accession>
<dbReference type="STRING" id="76731.RD2015_321"/>
<dbReference type="KEGG" id="rdp:RD2015_321"/>
<dbReference type="OrthoDB" id="5420630at2"/>
<name>A0A0U3C7Q9_9BURK</name>
<dbReference type="RefSeq" id="WP_058933400.1">
    <property type="nucleotide sequence ID" value="NZ_CP013729.1"/>
</dbReference>
<reference evidence="1 2" key="1">
    <citation type="submission" date="2015-12" db="EMBL/GenBank/DDBJ databases">
        <title>Complete genome of Roseateles depolymerans KCTC 42856.</title>
        <authorList>
            <person name="Kim K.M."/>
        </authorList>
    </citation>
    <scope>NUCLEOTIDE SEQUENCE [LARGE SCALE GENOMIC DNA]</scope>
    <source>
        <strain evidence="1 2">KCTC 42856</strain>
    </source>
</reference>
<evidence type="ECO:0000313" key="1">
    <source>
        <dbReference type="EMBL" id="ALV04824.1"/>
    </source>
</evidence>
<proteinExistence type="predicted"/>
<dbReference type="InterPro" id="IPR018678">
    <property type="entry name" value="DUF2160_TM"/>
</dbReference>
<protein>
    <submittedName>
        <fullName evidence="1">Membrane protein</fullName>
    </submittedName>
</protein>
<evidence type="ECO:0000313" key="2">
    <source>
        <dbReference type="Proteomes" id="UP000060699"/>
    </source>
</evidence>